<feature type="transmembrane region" description="Helical" evidence="2">
    <location>
        <begin position="21"/>
        <end position="43"/>
    </location>
</feature>
<feature type="region of interest" description="Disordered" evidence="1">
    <location>
        <begin position="61"/>
        <end position="147"/>
    </location>
</feature>
<keyword evidence="2" id="KW-0472">Membrane</keyword>
<dbReference type="RefSeq" id="WP_124845629.1">
    <property type="nucleotide sequence ID" value="NZ_RQZG01000018.1"/>
</dbReference>
<accession>A0A3P1T210</accession>
<organism evidence="3 4">
    <name type="scientific">Arachnia propionica</name>
    <dbReference type="NCBI Taxonomy" id="1750"/>
    <lineage>
        <taxon>Bacteria</taxon>
        <taxon>Bacillati</taxon>
        <taxon>Actinomycetota</taxon>
        <taxon>Actinomycetes</taxon>
        <taxon>Propionibacteriales</taxon>
        <taxon>Propionibacteriaceae</taxon>
        <taxon>Arachnia</taxon>
    </lineage>
</organism>
<dbReference type="Proteomes" id="UP000280819">
    <property type="component" value="Unassembled WGS sequence"/>
</dbReference>
<dbReference type="OrthoDB" id="3731278at2"/>
<evidence type="ECO:0000256" key="2">
    <source>
        <dbReference type="SAM" id="Phobius"/>
    </source>
</evidence>
<evidence type="ECO:0000313" key="4">
    <source>
        <dbReference type="Proteomes" id="UP000280819"/>
    </source>
</evidence>
<evidence type="ECO:0000256" key="1">
    <source>
        <dbReference type="SAM" id="MobiDB-lite"/>
    </source>
</evidence>
<gene>
    <name evidence="3" type="ORF">EII34_13160</name>
</gene>
<feature type="compositionally biased region" description="Low complexity" evidence="1">
    <location>
        <begin position="61"/>
        <end position="75"/>
    </location>
</feature>
<keyword evidence="2" id="KW-1133">Transmembrane helix</keyword>
<protein>
    <submittedName>
        <fullName evidence="3">Uncharacterized protein</fullName>
    </submittedName>
</protein>
<name>A0A3P1T210_9ACTN</name>
<dbReference type="AlphaFoldDB" id="A0A3P1T210"/>
<dbReference type="EMBL" id="RQZG01000018">
    <property type="protein sequence ID" value="RRD03537.1"/>
    <property type="molecule type" value="Genomic_DNA"/>
</dbReference>
<keyword evidence="2" id="KW-0812">Transmembrane</keyword>
<sequence length="242" mass="25822">MTMIDPNHPQYHGPLQRRSSTGIIIALVVAIVAVVGGGVWLIITQNQQAATVPLEPVTVATPTEETSPAPVETTPSARQPSEPPEEQRTTPPGGNTPPGGQESAREQTPGAEQGGQEQPDQRRRGDDGGGEAPSLPQEFGDFKATEDPGSSAFVIYSGTGSRHITVHYLTEVDEMKRHVEQMKKAEKMDIWTCGVVKANGTDSTACVTEIHRGVVMVTSLNTNATYSNVADIGDDLLDAWGR</sequence>
<reference evidence="3 4" key="1">
    <citation type="submission" date="2018-11" db="EMBL/GenBank/DDBJ databases">
        <title>Genomes From Bacteria Associated with the Canine Oral Cavity: a Test Case for Automated Genome-Based Taxonomic Assignment.</title>
        <authorList>
            <person name="Coil D.A."/>
            <person name="Jospin G."/>
            <person name="Darling A.E."/>
            <person name="Wallis C."/>
            <person name="Davis I.J."/>
            <person name="Harris S."/>
            <person name="Eisen J.A."/>
            <person name="Holcombe L.J."/>
            <person name="O'Flynn C."/>
        </authorList>
    </citation>
    <scope>NUCLEOTIDE SEQUENCE [LARGE SCALE GENOMIC DNA]</scope>
    <source>
        <strain evidence="3 4">OH887_COT-365</strain>
    </source>
</reference>
<evidence type="ECO:0000313" key="3">
    <source>
        <dbReference type="EMBL" id="RRD03537.1"/>
    </source>
</evidence>
<proteinExistence type="predicted"/>
<comment type="caution">
    <text evidence="3">The sequence shown here is derived from an EMBL/GenBank/DDBJ whole genome shotgun (WGS) entry which is preliminary data.</text>
</comment>